<dbReference type="Proteomes" id="UP000017148">
    <property type="component" value="Unassembled WGS sequence"/>
</dbReference>
<dbReference type="PATRIC" id="fig|1313304.3.peg.2376"/>
<gene>
    <name evidence="2" type="ORF">CALK_2513</name>
</gene>
<dbReference type="STRING" id="1313304.CALK_2513"/>
<organism evidence="2 3">
    <name type="scientific">Chitinivibrio alkaliphilus ACht1</name>
    <dbReference type="NCBI Taxonomy" id="1313304"/>
    <lineage>
        <taxon>Bacteria</taxon>
        <taxon>Pseudomonadati</taxon>
        <taxon>Fibrobacterota</taxon>
        <taxon>Chitinivibrionia</taxon>
        <taxon>Chitinivibrionales</taxon>
        <taxon>Chitinivibrionaceae</taxon>
        <taxon>Chitinivibrio</taxon>
    </lineage>
</organism>
<dbReference type="InterPro" id="IPR011873">
    <property type="entry name" value="CHP02147"/>
</dbReference>
<feature type="domain" description="DUF4423" evidence="1">
    <location>
        <begin position="105"/>
        <end position="268"/>
    </location>
</feature>
<dbReference type="AlphaFoldDB" id="U7D8C6"/>
<dbReference type="InterPro" id="IPR025537">
    <property type="entry name" value="DUF4423"/>
</dbReference>
<evidence type="ECO:0000313" key="2">
    <source>
        <dbReference type="EMBL" id="ERP30680.1"/>
    </source>
</evidence>
<protein>
    <recommendedName>
        <fullName evidence="1">DUF4423 domain-containing protein</fullName>
    </recommendedName>
</protein>
<dbReference type="NCBIfam" id="TIGR02147">
    <property type="entry name" value="Fsuc_second"/>
    <property type="match status" value="1"/>
</dbReference>
<comment type="caution">
    <text evidence="2">The sequence shown here is derived from an EMBL/GenBank/DDBJ whole genome shotgun (WGS) entry which is preliminary data.</text>
</comment>
<sequence>MRPILFNYLEYREYLRDFYTAQKKEKSIFSYRYMAQRLSIDAGYLVKVLQETKHISSDTIPPIIQLCRLTEKEAKYLEHLVAFNKARDEGAIQHHFEALLSLRRNEITTIDEKSCQFYEKWYHTAVRAVISLGGFRGDCASLARSISPPITTEEAQESVTLLEELSLIQKDPSGEYVLTETLISTGSAWKSMTIRNFQRQTLDLAKQSLERQEKECRDISTVSITVAEEELPFIKERIAEFRTLMLNITQETQNHNRVYQLNIQLFPLSETVAPGRECTHGNK</sequence>
<reference evidence="2 3" key="1">
    <citation type="journal article" date="2013" name="Environ. Microbiol.">
        <title>Genome analysis of Chitinivibrio alkaliphilus gen. nov., sp. nov., a novel extremely haloalkaliphilic anaerobic chitinolytic bacterium from the candidate phylum Termite Group 3.</title>
        <authorList>
            <person name="Sorokin D.Y."/>
            <person name="Gumerov V.M."/>
            <person name="Rakitin A.L."/>
            <person name="Beletsky A.V."/>
            <person name="Damste J.S."/>
            <person name="Muyzer G."/>
            <person name="Mardanov A.V."/>
            <person name="Ravin N.V."/>
        </authorList>
    </citation>
    <scope>NUCLEOTIDE SEQUENCE [LARGE SCALE GENOMIC DNA]</scope>
    <source>
        <strain evidence="2 3">ACht1</strain>
    </source>
</reference>
<dbReference type="OrthoDB" id="9801079at2"/>
<accession>U7D8C6</accession>
<keyword evidence="3" id="KW-1185">Reference proteome</keyword>
<evidence type="ECO:0000259" key="1">
    <source>
        <dbReference type="Pfam" id="PF14394"/>
    </source>
</evidence>
<dbReference type="RefSeq" id="WP_022637831.1">
    <property type="nucleotide sequence ID" value="NZ_ASJR01000047.1"/>
</dbReference>
<evidence type="ECO:0000313" key="3">
    <source>
        <dbReference type="Proteomes" id="UP000017148"/>
    </source>
</evidence>
<dbReference type="eggNOG" id="COG3093">
    <property type="taxonomic scope" value="Bacteria"/>
</dbReference>
<name>U7D8C6_9BACT</name>
<proteinExistence type="predicted"/>
<dbReference type="EMBL" id="ASJR01000047">
    <property type="protein sequence ID" value="ERP30680.1"/>
    <property type="molecule type" value="Genomic_DNA"/>
</dbReference>
<dbReference type="Pfam" id="PF14394">
    <property type="entry name" value="DUF4423"/>
    <property type="match status" value="1"/>
</dbReference>